<dbReference type="FunFam" id="3.80.10.10:FF:000095">
    <property type="entry name" value="LRR receptor-like serine/threonine-protein kinase GSO1"/>
    <property type="match status" value="1"/>
</dbReference>
<dbReference type="EMBL" id="CM009755">
    <property type="protein sequence ID" value="PUZ47653.1"/>
    <property type="molecule type" value="Genomic_DNA"/>
</dbReference>
<evidence type="ECO:0000313" key="15">
    <source>
        <dbReference type="EMBL" id="PUZ47653.1"/>
    </source>
</evidence>
<dbReference type="InterPro" id="IPR032675">
    <property type="entry name" value="LRR_dom_sf"/>
</dbReference>
<keyword evidence="7" id="KW-0677">Repeat</keyword>
<evidence type="ECO:0000259" key="14">
    <source>
        <dbReference type="Pfam" id="PF08263"/>
    </source>
</evidence>
<evidence type="ECO:0000256" key="12">
    <source>
        <dbReference type="SAM" id="Phobius"/>
    </source>
</evidence>
<evidence type="ECO:0000256" key="7">
    <source>
        <dbReference type="ARBA" id="ARBA00022737"/>
    </source>
</evidence>
<evidence type="ECO:0000256" key="9">
    <source>
        <dbReference type="ARBA" id="ARBA00023136"/>
    </source>
</evidence>
<dbReference type="Proteomes" id="UP000244336">
    <property type="component" value="Chromosome 7"/>
</dbReference>
<keyword evidence="10" id="KW-0675">Receptor</keyword>
<dbReference type="Pfam" id="PF08263">
    <property type="entry name" value="LRRNT_2"/>
    <property type="match status" value="1"/>
</dbReference>
<dbReference type="Pfam" id="PF13516">
    <property type="entry name" value="LRR_6"/>
    <property type="match status" value="1"/>
</dbReference>
<gene>
    <name evidence="15" type="ORF">GQ55_7G184000</name>
</gene>
<evidence type="ECO:0000256" key="1">
    <source>
        <dbReference type="ARBA" id="ARBA00004162"/>
    </source>
</evidence>
<feature type="domain" description="Leucine-rich repeat-containing N-terminal plant-type" evidence="14">
    <location>
        <begin position="39"/>
        <end position="76"/>
    </location>
</feature>
<accession>A0A2T7CWQ6</accession>
<evidence type="ECO:0000256" key="4">
    <source>
        <dbReference type="ARBA" id="ARBA00022614"/>
    </source>
</evidence>
<dbReference type="OrthoDB" id="676979at2759"/>
<keyword evidence="5 12" id="KW-0812">Transmembrane</keyword>
<evidence type="ECO:0000256" key="6">
    <source>
        <dbReference type="ARBA" id="ARBA00022729"/>
    </source>
</evidence>
<evidence type="ECO:0000313" key="16">
    <source>
        <dbReference type="Proteomes" id="UP000244336"/>
    </source>
</evidence>
<dbReference type="InterPro" id="IPR001611">
    <property type="entry name" value="Leu-rich_rpt"/>
</dbReference>
<dbReference type="Gramene" id="PUZ47653">
    <property type="protein sequence ID" value="PUZ47653"/>
    <property type="gene ID" value="GQ55_7G184000"/>
</dbReference>
<feature type="chain" id="PRO_5015630047" description="Leucine-rich repeat-containing N-terminal plant-type domain-containing protein" evidence="13">
    <location>
        <begin position="34"/>
        <end position="1088"/>
    </location>
</feature>
<dbReference type="PANTHER" id="PTHR27000">
    <property type="entry name" value="LEUCINE-RICH REPEAT RECEPTOR-LIKE PROTEIN KINASE FAMILY PROTEIN-RELATED"/>
    <property type="match status" value="1"/>
</dbReference>
<dbReference type="SUPFAM" id="SSF52075">
    <property type="entry name" value="Outer arm dynein light chain 1"/>
    <property type="match status" value="1"/>
</dbReference>
<dbReference type="PANTHER" id="PTHR27000:SF803">
    <property type="entry name" value="RECEPTOR-LIKE PROTEIN 45"/>
    <property type="match status" value="1"/>
</dbReference>
<dbReference type="Pfam" id="PF00560">
    <property type="entry name" value="LRR_1"/>
    <property type="match status" value="6"/>
</dbReference>
<keyword evidence="6 13" id="KW-0732">Signal</keyword>
<keyword evidence="16" id="KW-1185">Reference proteome</keyword>
<dbReference type="GO" id="GO:0005886">
    <property type="term" value="C:plasma membrane"/>
    <property type="evidence" value="ECO:0007669"/>
    <property type="project" value="UniProtKB-SubCell"/>
</dbReference>
<dbReference type="SUPFAM" id="SSF52058">
    <property type="entry name" value="L domain-like"/>
    <property type="match status" value="2"/>
</dbReference>
<comment type="similarity">
    <text evidence="2">Belongs to the RLP family.</text>
</comment>
<feature type="transmembrane region" description="Helical" evidence="12">
    <location>
        <begin position="1056"/>
        <end position="1076"/>
    </location>
</feature>
<dbReference type="Pfam" id="PF13855">
    <property type="entry name" value="LRR_8"/>
    <property type="match status" value="3"/>
</dbReference>
<evidence type="ECO:0000256" key="13">
    <source>
        <dbReference type="SAM" id="SignalP"/>
    </source>
</evidence>
<dbReference type="InterPro" id="IPR003591">
    <property type="entry name" value="Leu-rich_rpt_typical-subtyp"/>
</dbReference>
<comment type="subcellular location">
    <subcellularLocation>
        <location evidence="1">Cell membrane</location>
        <topology evidence="1">Single-pass membrane protein</topology>
    </subcellularLocation>
</comment>
<sequence>MSGCADEQLRGVRVDAPLLLLLVTCAAAVGTGAASGCPADQATALLRLRRSFQRPERSLPSWRARTDCCRWEGVTCGAASGRGTAVTALDLGGRDLRSRAGLDGGSLFRLATLRRLSLAGNDFGGAGLPAAGFERLAELTHLNLSGTGFAGQVPAGIGALRKLVSLDLSSAGDDRLTSLTPLEFSEPTFGAVMANLTSLRELRLDGVGMSAAAAGDWYAVLAGSTPRLRVLTMQSCNLSGPICPSFSRLRSLAVVDLSNNKQGYSDDGSVIALSGPIPEFFAEFRHLTVLQLSNNNFNGSLPRSIFQLPRLRVLDVSSNSDLAGSLPELPAGSSLEVLNLKETKFSGQIPSSVGNLKHLKTLDISWSNGSGGIPGSIGDLASLSFLDLSSSGFQIGELPAAIGRLQSLSTLRLIGCGISGEIPSSFANLTRLTELDLSRNNISGPITFFSKESFLNLKRLQLCCNSLSGPVPSFIFSLPQLEFVSLMSNNLAGPLPEFSSPSPFLQSIYLDYNQLNGSIPLSFFELMGLQTLDLSRNSLTGTVKLSSFWKLTNLSNLCLSANKLTVIVDDEHVSSSSASLPQINALGLACCNMTKIPSILRYVLVGDLDLSCNQIGGSIPKWIWGGQVENVDVFKFNLSRNEFTRIDLPLANASIYYLDLSFNKIQGPIPIPVSPQFLDYSNNLFSSIPQYLMERVSSPFFLNLANNTLRGGIPPMLCNASSLQFLDISYNYFSGHVPSCLVDGHLIILKMRQNRLEGRLPDDIRGSCVSQTIDFNGNQIEGKLPRSLANCSNLEVFDVGNNNFSGHFPGWIMKLPKLRVLVLRSNGFSGAVGKIPVESDQNRTDFLSLQIIDLASNNFSGALDPRWFEKLRAMMASSTNKNDAPLALENNLSGKFYRDTVVVTYKGTSTTVSKILVAFAVIDLSGNAFAGAIPASIGRLASLRGLNLSGNALAGTIPPELGGLRQLESLDLSSNRLEGRIPEALASLTSLAWLNLSCNRLEGSVPQGGQLLTFTNASFLGNAGLCGKPLSRRCDGGGSDAGAPASEHGRSSADTIVMFCLAGSGYGLGFAVAILFQVACRGKRWSVC</sequence>
<dbReference type="STRING" id="1504633.A0A2T7CWQ6"/>
<keyword evidence="4" id="KW-0433">Leucine-rich repeat</keyword>
<dbReference type="SMART" id="SM00369">
    <property type="entry name" value="LRR_TYP"/>
    <property type="match status" value="9"/>
</dbReference>
<keyword evidence="8 12" id="KW-1133">Transmembrane helix</keyword>
<evidence type="ECO:0000256" key="11">
    <source>
        <dbReference type="ARBA" id="ARBA00023180"/>
    </source>
</evidence>
<dbReference type="SMART" id="SM00365">
    <property type="entry name" value="LRR_SD22"/>
    <property type="match status" value="3"/>
</dbReference>
<dbReference type="InterPro" id="IPR013210">
    <property type="entry name" value="LRR_N_plant-typ"/>
</dbReference>
<evidence type="ECO:0000256" key="10">
    <source>
        <dbReference type="ARBA" id="ARBA00023170"/>
    </source>
</evidence>
<dbReference type="FunFam" id="3.80.10.10:FF:000213">
    <property type="entry name" value="Tyrosine-sulfated glycopeptide receptor 1"/>
    <property type="match status" value="1"/>
</dbReference>
<dbReference type="PRINTS" id="PR00019">
    <property type="entry name" value="LEURICHRPT"/>
</dbReference>
<keyword evidence="3" id="KW-1003">Cell membrane</keyword>
<evidence type="ECO:0000256" key="8">
    <source>
        <dbReference type="ARBA" id="ARBA00022989"/>
    </source>
</evidence>
<keyword evidence="11" id="KW-0325">Glycoprotein</keyword>
<evidence type="ECO:0000256" key="2">
    <source>
        <dbReference type="ARBA" id="ARBA00009592"/>
    </source>
</evidence>
<evidence type="ECO:0000256" key="3">
    <source>
        <dbReference type="ARBA" id="ARBA00022475"/>
    </source>
</evidence>
<dbReference type="Gene3D" id="3.80.10.10">
    <property type="entry name" value="Ribonuclease Inhibitor"/>
    <property type="match status" value="6"/>
</dbReference>
<dbReference type="AlphaFoldDB" id="A0A2T7CWQ6"/>
<organism evidence="15 16">
    <name type="scientific">Panicum hallii var. hallii</name>
    <dbReference type="NCBI Taxonomy" id="1504633"/>
    <lineage>
        <taxon>Eukaryota</taxon>
        <taxon>Viridiplantae</taxon>
        <taxon>Streptophyta</taxon>
        <taxon>Embryophyta</taxon>
        <taxon>Tracheophyta</taxon>
        <taxon>Spermatophyta</taxon>
        <taxon>Magnoliopsida</taxon>
        <taxon>Liliopsida</taxon>
        <taxon>Poales</taxon>
        <taxon>Poaceae</taxon>
        <taxon>PACMAD clade</taxon>
        <taxon>Panicoideae</taxon>
        <taxon>Panicodae</taxon>
        <taxon>Paniceae</taxon>
        <taxon>Panicinae</taxon>
        <taxon>Panicum</taxon>
        <taxon>Panicum sect. Panicum</taxon>
    </lineage>
</organism>
<protein>
    <recommendedName>
        <fullName evidence="14">Leucine-rich repeat-containing N-terminal plant-type domain-containing protein</fullName>
    </recommendedName>
</protein>
<dbReference type="SUPFAM" id="SSF52047">
    <property type="entry name" value="RNI-like"/>
    <property type="match status" value="1"/>
</dbReference>
<proteinExistence type="inferred from homology"/>
<reference evidence="15 16" key="1">
    <citation type="submission" date="2018-04" db="EMBL/GenBank/DDBJ databases">
        <title>WGS assembly of Panicum hallii var. hallii HAL2.</title>
        <authorList>
            <person name="Lovell J."/>
            <person name="Jenkins J."/>
            <person name="Lowry D."/>
            <person name="Mamidi S."/>
            <person name="Sreedasyam A."/>
            <person name="Weng X."/>
            <person name="Barry K."/>
            <person name="Bonette J."/>
            <person name="Campitelli B."/>
            <person name="Daum C."/>
            <person name="Gordon S."/>
            <person name="Gould B."/>
            <person name="Lipzen A."/>
            <person name="MacQueen A."/>
            <person name="Palacio-Mejia J."/>
            <person name="Plott C."/>
            <person name="Shakirov E."/>
            <person name="Shu S."/>
            <person name="Yoshinaga Y."/>
            <person name="Zane M."/>
            <person name="Rokhsar D."/>
            <person name="Grimwood J."/>
            <person name="Schmutz J."/>
            <person name="Juenger T."/>
        </authorList>
    </citation>
    <scope>NUCLEOTIDE SEQUENCE [LARGE SCALE GENOMIC DNA]</scope>
    <source>
        <strain evidence="16">cv. HAL2</strain>
    </source>
</reference>
<name>A0A2T7CWQ6_9POAL</name>
<keyword evidence="9 12" id="KW-0472">Membrane</keyword>
<evidence type="ECO:0000256" key="5">
    <source>
        <dbReference type="ARBA" id="ARBA00022692"/>
    </source>
</evidence>
<feature type="signal peptide" evidence="13">
    <location>
        <begin position="1"/>
        <end position="33"/>
    </location>
</feature>